<dbReference type="Proteomes" id="UP001148662">
    <property type="component" value="Unassembled WGS sequence"/>
</dbReference>
<reference evidence="1" key="1">
    <citation type="submission" date="2022-07" db="EMBL/GenBank/DDBJ databases">
        <title>Genome Sequence of Phlebia brevispora.</title>
        <authorList>
            <person name="Buettner E."/>
        </authorList>
    </citation>
    <scope>NUCLEOTIDE SEQUENCE</scope>
    <source>
        <strain evidence="1">MPL23</strain>
    </source>
</reference>
<name>A0ACC1T565_9APHY</name>
<comment type="caution">
    <text evidence="1">The sequence shown here is derived from an EMBL/GenBank/DDBJ whole genome shotgun (WGS) entry which is preliminary data.</text>
</comment>
<organism evidence="1 2">
    <name type="scientific">Phlebia brevispora</name>
    <dbReference type="NCBI Taxonomy" id="194682"/>
    <lineage>
        <taxon>Eukaryota</taxon>
        <taxon>Fungi</taxon>
        <taxon>Dikarya</taxon>
        <taxon>Basidiomycota</taxon>
        <taxon>Agaricomycotina</taxon>
        <taxon>Agaricomycetes</taxon>
        <taxon>Polyporales</taxon>
        <taxon>Meruliaceae</taxon>
        <taxon>Phlebia</taxon>
    </lineage>
</organism>
<evidence type="ECO:0000313" key="1">
    <source>
        <dbReference type="EMBL" id="KAJ3553513.1"/>
    </source>
</evidence>
<protein>
    <submittedName>
        <fullName evidence="1">Uncharacterized protein</fullName>
    </submittedName>
</protein>
<gene>
    <name evidence="1" type="ORF">NM688_g3570</name>
</gene>
<accession>A0ACC1T565</accession>
<dbReference type="EMBL" id="JANHOG010000530">
    <property type="protein sequence ID" value="KAJ3553513.1"/>
    <property type="molecule type" value="Genomic_DNA"/>
</dbReference>
<evidence type="ECO:0000313" key="2">
    <source>
        <dbReference type="Proteomes" id="UP001148662"/>
    </source>
</evidence>
<sequence>MQYFKSILAISIAAVGVVAATQSETPLLTSPALAPGPAATLLSGSAGVLALSARTAPARSSPECIVSWAQVNATLEALVLLALLPLATTTAPLTALEEAEFTRDLRRRS</sequence>
<proteinExistence type="predicted"/>
<keyword evidence="2" id="KW-1185">Reference proteome</keyword>